<dbReference type="EMBL" id="JNUP01000003">
    <property type="protein sequence ID" value="KGE73900.1"/>
    <property type="molecule type" value="Genomic_DNA"/>
</dbReference>
<evidence type="ECO:0000313" key="4">
    <source>
        <dbReference type="Proteomes" id="UP000029692"/>
    </source>
</evidence>
<dbReference type="PANTHER" id="PTHR42951:SF17">
    <property type="entry name" value="METALLO-BETA-LACTAMASE DOMAIN-CONTAINING PROTEIN"/>
    <property type="match status" value="1"/>
</dbReference>
<dbReference type="PANTHER" id="PTHR42951">
    <property type="entry name" value="METALLO-BETA-LACTAMASE DOMAIN-CONTAINING"/>
    <property type="match status" value="1"/>
</dbReference>
<dbReference type="Pfam" id="PF00753">
    <property type="entry name" value="Lactamase_B"/>
    <property type="match status" value="1"/>
</dbReference>
<feature type="domain" description="Metallo-beta-lactamase" evidence="2">
    <location>
        <begin position="43"/>
        <end position="253"/>
    </location>
</feature>
<name>A0A098R1A8_9SPIO</name>
<dbReference type="SMART" id="SM00849">
    <property type="entry name" value="Lactamase_B"/>
    <property type="match status" value="1"/>
</dbReference>
<reference evidence="3 4" key="1">
    <citation type="submission" date="2014-05" db="EMBL/GenBank/DDBJ databases">
        <title>De novo Genome Sequence of Spirocheata sp.</title>
        <authorList>
            <person name="Shivani Y."/>
            <person name="Subhash Y."/>
            <person name="Tushar L."/>
            <person name="Sasikala C."/>
            <person name="Ramana C.V."/>
        </authorList>
    </citation>
    <scope>NUCLEOTIDE SEQUENCE [LARGE SCALE GENOMIC DNA]</scope>
    <source>
        <strain evidence="3 4">JC230</strain>
    </source>
</reference>
<keyword evidence="1" id="KW-0812">Transmembrane</keyword>
<comment type="caution">
    <text evidence="3">The sequence shown here is derived from an EMBL/GenBank/DDBJ whole genome shotgun (WGS) entry which is preliminary data.</text>
</comment>
<gene>
    <name evidence="3" type="ORF">DC28_01485</name>
</gene>
<dbReference type="InterPro" id="IPR001279">
    <property type="entry name" value="Metallo-B-lactamas"/>
</dbReference>
<organism evidence="3 4">
    <name type="scientific">Spirochaeta lutea</name>
    <dbReference type="NCBI Taxonomy" id="1480694"/>
    <lineage>
        <taxon>Bacteria</taxon>
        <taxon>Pseudomonadati</taxon>
        <taxon>Spirochaetota</taxon>
        <taxon>Spirochaetia</taxon>
        <taxon>Spirochaetales</taxon>
        <taxon>Spirochaetaceae</taxon>
        <taxon>Spirochaeta</taxon>
    </lineage>
</organism>
<evidence type="ECO:0000256" key="1">
    <source>
        <dbReference type="SAM" id="Phobius"/>
    </source>
</evidence>
<dbReference type="STRING" id="1480694.DC28_01485"/>
<dbReference type="InterPro" id="IPR036866">
    <property type="entry name" value="RibonucZ/Hydroxyglut_hydro"/>
</dbReference>
<keyword evidence="1" id="KW-1133">Transmembrane helix</keyword>
<sequence>MVIIGWLAAAGIAVIAFLGWIVIADRRFPKAMPDGIIPVTMDMTTSYLIPLPHGYLLVDTNYPHNYELFKELILQEGVDPKDIRFLLLTHHHDDHAGFVQILVSENPDIQVLIHERSIPLIARGRNNTDNGGAIVNGGVNLLFHLKKAVSPWWDHQFPGFIPRNRDRILRGAEVSLDAHLGIDTAVLSTPGHTDDSVSLLLENRYLFAGDLASNFLNWAGTRYLTIYNEDLAQVYESWVNILNRNVEVILPSHGRPFAPEALKKNLYKSPPENQILYKPY</sequence>
<accession>A0A098R1A8</accession>
<proteinExistence type="predicted"/>
<keyword evidence="1" id="KW-0472">Membrane</keyword>
<dbReference type="AlphaFoldDB" id="A0A098R1A8"/>
<keyword evidence="4" id="KW-1185">Reference proteome</keyword>
<dbReference type="eggNOG" id="COG0491">
    <property type="taxonomic scope" value="Bacteria"/>
</dbReference>
<dbReference type="Proteomes" id="UP000029692">
    <property type="component" value="Unassembled WGS sequence"/>
</dbReference>
<evidence type="ECO:0000313" key="3">
    <source>
        <dbReference type="EMBL" id="KGE73900.1"/>
    </source>
</evidence>
<dbReference type="Gene3D" id="3.60.15.10">
    <property type="entry name" value="Ribonuclease Z/Hydroxyacylglutathione hydrolase-like"/>
    <property type="match status" value="1"/>
</dbReference>
<protein>
    <recommendedName>
        <fullName evidence="2">Metallo-beta-lactamase domain-containing protein</fullName>
    </recommendedName>
</protein>
<dbReference type="SUPFAM" id="SSF56281">
    <property type="entry name" value="Metallo-hydrolase/oxidoreductase"/>
    <property type="match status" value="1"/>
</dbReference>
<evidence type="ECO:0000259" key="2">
    <source>
        <dbReference type="SMART" id="SM00849"/>
    </source>
</evidence>
<feature type="transmembrane region" description="Helical" evidence="1">
    <location>
        <begin position="6"/>
        <end position="23"/>
    </location>
</feature>
<dbReference type="InterPro" id="IPR050855">
    <property type="entry name" value="NDM-1-like"/>
</dbReference>